<keyword evidence="6" id="KW-1185">Reference proteome</keyword>
<dbReference type="CDD" id="cd13603">
    <property type="entry name" value="PBP2_TRAP_Siap_TeaA_like"/>
    <property type="match status" value="1"/>
</dbReference>
<dbReference type="PIRSF" id="PIRSF006470">
    <property type="entry name" value="DctB"/>
    <property type="match status" value="1"/>
</dbReference>
<dbReference type="GO" id="GO:0055085">
    <property type="term" value="P:transmembrane transport"/>
    <property type="evidence" value="ECO:0007669"/>
    <property type="project" value="InterPro"/>
</dbReference>
<dbReference type="NCBIfam" id="NF037995">
    <property type="entry name" value="TRAP_S1"/>
    <property type="match status" value="1"/>
</dbReference>
<dbReference type="GO" id="GO:0030288">
    <property type="term" value="C:outer membrane-bounded periplasmic space"/>
    <property type="evidence" value="ECO:0007669"/>
    <property type="project" value="InterPro"/>
</dbReference>
<organism evidence="5 6">
    <name type="scientific">Nesterenkonia cremea</name>
    <dbReference type="NCBI Taxonomy" id="1882340"/>
    <lineage>
        <taxon>Bacteria</taxon>
        <taxon>Bacillati</taxon>
        <taxon>Actinomycetota</taxon>
        <taxon>Actinomycetes</taxon>
        <taxon>Micrococcales</taxon>
        <taxon>Micrococcaceae</taxon>
        <taxon>Nesterenkonia</taxon>
    </lineage>
</organism>
<evidence type="ECO:0000256" key="4">
    <source>
        <dbReference type="SAM" id="MobiDB-lite"/>
    </source>
</evidence>
<dbReference type="PANTHER" id="PTHR33376">
    <property type="match status" value="1"/>
</dbReference>
<sequence length="353" mass="38028">MPTAAQGRTGEHRHPAGGRPRRAVTGLAALTLLALSACGAAPDAGDAEPEHVLIAGHQLASGTSFDQGLEEFAELVSEKTDGRVEVEVYPSAQLGGETELFENMRNGLVDIAVVAPGFIGEFVPEMSILSMPFLVTSRDQRDAIIEGPVGQELELELSEETDNQVLTYFGGGARQMFFNAPVEEPADLSGRLFRTQPSQMLSDAFGALGMQASNVAYGELYSALQQDVVSGADNEAMFIVAENFQEAAPHIYATNHEITIRPAVISEQTLESLPEDLRDSVLEAGEEAGAFARDLEAQEDDAALEELREDPSVTVVDADTEELAALVEPVWEEYAQEWEMEEMLATIRSLGEG</sequence>
<dbReference type="RefSeq" id="WP_188685772.1">
    <property type="nucleotide sequence ID" value="NZ_BMIS01000011.1"/>
</dbReference>
<dbReference type="Proteomes" id="UP000633136">
    <property type="component" value="Unassembled WGS sequence"/>
</dbReference>
<evidence type="ECO:0000313" key="5">
    <source>
        <dbReference type="EMBL" id="GGE74862.1"/>
    </source>
</evidence>
<dbReference type="InterPro" id="IPR038404">
    <property type="entry name" value="TRAP_DctP_sf"/>
</dbReference>
<dbReference type="EMBL" id="BMIS01000011">
    <property type="protein sequence ID" value="GGE74862.1"/>
    <property type="molecule type" value="Genomic_DNA"/>
</dbReference>
<dbReference type="InterPro" id="IPR018389">
    <property type="entry name" value="DctP_fam"/>
</dbReference>
<name>A0A917AUB0_9MICC</name>
<dbReference type="InterPro" id="IPR004682">
    <property type="entry name" value="TRAP_DctP"/>
</dbReference>
<keyword evidence="3" id="KW-0732">Signal</keyword>
<dbReference type="PANTHER" id="PTHR33376:SF7">
    <property type="entry name" value="C4-DICARBOXYLATE-BINDING PROTEIN DCTB"/>
    <property type="match status" value="1"/>
</dbReference>
<feature type="region of interest" description="Disordered" evidence="4">
    <location>
        <begin position="1"/>
        <end position="21"/>
    </location>
</feature>
<dbReference type="Gene3D" id="3.40.190.170">
    <property type="entry name" value="Bacterial extracellular solute-binding protein, family 7"/>
    <property type="match status" value="1"/>
</dbReference>
<reference evidence="5" key="1">
    <citation type="journal article" date="2014" name="Int. J. Syst. Evol. Microbiol.">
        <title>Complete genome sequence of Corynebacterium casei LMG S-19264T (=DSM 44701T), isolated from a smear-ripened cheese.</title>
        <authorList>
            <consortium name="US DOE Joint Genome Institute (JGI-PGF)"/>
            <person name="Walter F."/>
            <person name="Albersmeier A."/>
            <person name="Kalinowski J."/>
            <person name="Ruckert C."/>
        </authorList>
    </citation>
    <scope>NUCLEOTIDE SEQUENCE</scope>
    <source>
        <strain evidence="5">CGMCC 1.15388</strain>
    </source>
</reference>
<gene>
    <name evidence="5" type="ORF">GCM10011401_22630</name>
</gene>
<accession>A0A917AUB0</accession>
<evidence type="ECO:0000256" key="1">
    <source>
        <dbReference type="ARBA" id="ARBA00009023"/>
    </source>
</evidence>
<keyword evidence="2" id="KW-0813">Transport</keyword>
<evidence type="ECO:0000256" key="3">
    <source>
        <dbReference type="ARBA" id="ARBA00022729"/>
    </source>
</evidence>
<protein>
    <submittedName>
        <fullName evidence="5">C4-dicarboxylate ABC transporter substrate-binding protein</fullName>
    </submittedName>
</protein>
<evidence type="ECO:0000256" key="2">
    <source>
        <dbReference type="ARBA" id="ARBA00022448"/>
    </source>
</evidence>
<dbReference type="Pfam" id="PF03480">
    <property type="entry name" value="DctP"/>
    <property type="match status" value="1"/>
</dbReference>
<proteinExistence type="inferred from homology"/>
<evidence type="ECO:0000313" key="6">
    <source>
        <dbReference type="Proteomes" id="UP000633136"/>
    </source>
</evidence>
<comment type="similarity">
    <text evidence="1">Belongs to the bacterial solute-binding protein 7 family.</text>
</comment>
<dbReference type="NCBIfam" id="TIGR00787">
    <property type="entry name" value="dctP"/>
    <property type="match status" value="1"/>
</dbReference>
<dbReference type="AlphaFoldDB" id="A0A917AUB0"/>
<comment type="caution">
    <text evidence="5">The sequence shown here is derived from an EMBL/GenBank/DDBJ whole genome shotgun (WGS) entry which is preliminary data.</text>
</comment>
<reference evidence="5" key="2">
    <citation type="submission" date="2020-09" db="EMBL/GenBank/DDBJ databases">
        <authorList>
            <person name="Sun Q."/>
            <person name="Zhou Y."/>
        </authorList>
    </citation>
    <scope>NUCLEOTIDE SEQUENCE</scope>
    <source>
        <strain evidence="5">CGMCC 1.15388</strain>
    </source>
</reference>